<keyword evidence="2" id="KW-0597">Phosphoprotein</keyword>
<dbReference type="GO" id="GO:2001236">
    <property type="term" value="P:regulation of extrinsic apoptotic signaling pathway"/>
    <property type="evidence" value="ECO:0007669"/>
    <property type="project" value="TreeGrafter"/>
</dbReference>
<dbReference type="SUPFAM" id="SSF56854">
    <property type="entry name" value="Bcl-2 inhibitors of programmed cell death"/>
    <property type="match status" value="1"/>
</dbReference>
<dbReference type="PROSITE" id="PS50062">
    <property type="entry name" value="BCL2_FAMILY"/>
    <property type="match status" value="1"/>
</dbReference>
<organism evidence="5 6">
    <name type="scientific">Dipodomys ordii</name>
    <name type="common">Ord's kangaroo rat</name>
    <dbReference type="NCBI Taxonomy" id="10020"/>
    <lineage>
        <taxon>Eukaryota</taxon>
        <taxon>Metazoa</taxon>
        <taxon>Chordata</taxon>
        <taxon>Craniata</taxon>
        <taxon>Vertebrata</taxon>
        <taxon>Euteleostomi</taxon>
        <taxon>Mammalia</taxon>
        <taxon>Eutheria</taxon>
        <taxon>Euarchontoglires</taxon>
        <taxon>Glires</taxon>
        <taxon>Rodentia</taxon>
        <taxon>Castorimorpha</taxon>
        <taxon>Heteromyidae</taxon>
        <taxon>Dipodomyinae</taxon>
        <taxon>Dipodomys</taxon>
    </lineage>
</organism>
<dbReference type="KEGG" id="dord:105992213"/>
<feature type="compositionally biased region" description="Acidic residues" evidence="4">
    <location>
        <begin position="12"/>
        <end position="22"/>
    </location>
</feature>
<dbReference type="PANTHER" id="PTHR14965:SF1">
    <property type="entry name" value="APOPTOSIS FACILITATOR BCL-2-LIKE PROTEIN 14"/>
    <property type="match status" value="1"/>
</dbReference>
<proteinExistence type="inferred from homology"/>
<dbReference type="Proteomes" id="UP000081671">
    <property type="component" value="Unplaced"/>
</dbReference>
<dbReference type="InterPro" id="IPR002475">
    <property type="entry name" value="Bcl2-like"/>
</dbReference>
<evidence type="ECO:0000256" key="2">
    <source>
        <dbReference type="ARBA" id="ARBA00022553"/>
    </source>
</evidence>
<dbReference type="CTD" id="79370"/>
<evidence type="ECO:0000256" key="4">
    <source>
        <dbReference type="SAM" id="MobiDB-lite"/>
    </source>
</evidence>
<evidence type="ECO:0000256" key="1">
    <source>
        <dbReference type="ARBA" id="ARBA00009458"/>
    </source>
</evidence>
<gene>
    <name evidence="6" type="primary">Bcl2l14</name>
</gene>
<dbReference type="AlphaFoldDB" id="A0A1S3FWU0"/>
<evidence type="ECO:0000313" key="5">
    <source>
        <dbReference type="Proteomes" id="UP000081671"/>
    </source>
</evidence>
<dbReference type="PANTHER" id="PTHR14965">
    <property type="entry name" value="SI:CH73-248E21.1"/>
    <property type="match status" value="1"/>
</dbReference>
<dbReference type="GO" id="GO:0006915">
    <property type="term" value="P:apoptotic process"/>
    <property type="evidence" value="ECO:0007669"/>
    <property type="project" value="UniProtKB-KW"/>
</dbReference>
<evidence type="ECO:0000256" key="3">
    <source>
        <dbReference type="ARBA" id="ARBA00022703"/>
    </source>
</evidence>
<reference evidence="6" key="1">
    <citation type="submission" date="2025-08" db="UniProtKB">
        <authorList>
            <consortium name="RefSeq"/>
        </authorList>
    </citation>
    <scope>IDENTIFICATION</scope>
    <source>
        <tissue evidence="6">Kidney</tissue>
    </source>
</reference>
<dbReference type="GeneID" id="105992213"/>
<dbReference type="STRING" id="10020.ENSDORP00000006277"/>
<dbReference type="OrthoDB" id="9948726at2759"/>
<accession>A0A1S3FWU0</accession>
<dbReference type="Gene3D" id="1.10.437.10">
    <property type="entry name" value="Blc2-like"/>
    <property type="match status" value="1"/>
</dbReference>
<protein>
    <submittedName>
        <fullName evidence="6">Apoptosis facilitator Bcl-2-like protein 14</fullName>
    </submittedName>
</protein>
<dbReference type="FunCoup" id="A0A1S3FWU0">
    <property type="interactions" value="212"/>
</dbReference>
<dbReference type="InterPro" id="IPR036834">
    <property type="entry name" value="Bcl-2-like_sf"/>
</dbReference>
<evidence type="ECO:0000313" key="6">
    <source>
        <dbReference type="RefSeq" id="XP_012880489.1"/>
    </source>
</evidence>
<dbReference type="RefSeq" id="XP_012880489.1">
    <property type="nucleotide sequence ID" value="XM_013025035.1"/>
</dbReference>
<comment type="similarity">
    <text evidence="1">Belongs to the Bcl-2 family.</text>
</comment>
<name>A0A1S3FWU0_DIPOR</name>
<dbReference type="InParanoid" id="A0A1S3FWU0"/>
<sequence length="322" mass="35357">MYSSSSSSSTCELEDIPLSDDDPDSMEFKILAFYARHHAFKGSPIFPAKLQRTRTEPQKGPGPWAADAWTQHGPGSWRHTAMLGEKSLGFGKRPSWRRLFGGGAGREEDSPSSPPGEIRTHGQASSLSLPSVEQRLQSEAVDPKVASIANRVAEIVYSWPPPEDRLHQGGHKLKDYMVPYTVYQGFGGAEGATGAEKDGEDPVIGRIVALLKASGDQLERELKKDKALLSSLRETLSYPAFKTITDQFLRDVDTRGESEVKAQGFKAALAIDAMAKLTAIDTHPMNRVLGFGAKYLKDHFSPWVQQHGGWEKILGISHDEVD</sequence>
<keyword evidence="3" id="KW-0053">Apoptosis</keyword>
<feature type="region of interest" description="Disordered" evidence="4">
    <location>
        <begin position="1"/>
        <end position="22"/>
    </location>
</feature>
<keyword evidence="5" id="KW-1185">Reference proteome</keyword>
<feature type="region of interest" description="Disordered" evidence="4">
    <location>
        <begin position="99"/>
        <end position="129"/>
    </location>
</feature>